<keyword evidence="1" id="KW-0732">Signal</keyword>
<reference evidence="3" key="1">
    <citation type="submission" date="2025-08" db="UniProtKB">
        <authorList>
            <consortium name="RefSeq"/>
        </authorList>
    </citation>
    <scope>IDENTIFICATION</scope>
    <source>
        <tissue evidence="3">Silk gland</tissue>
    </source>
</reference>
<keyword evidence="2" id="KW-1185">Reference proteome</keyword>
<proteinExistence type="predicted"/>
<feature type="signal peptide" evidence="1">
    <location>
        <begin position="1"/>
        <end position="18"/>
    </location>
</feature>
<name>A0A6J2JM85_BOMMA</name>
<gene>
    <name evidence="3" type="primary">LOC114242971</name>
</gene>
<dbReference type="AlphaFoldDB" id="A0A6J2JM85"/>
<sequence length="166" mass="18594">MEKLVLCLVLFAVVAVQARHQFPRVSERLGEPFRIGEYIKVVCTSELSNERDHIMEKSRCGEPKDVFVQLKPNSPHELVSPSAVWVKNCVGICDYDNEGSCIATETKIRHIPVRIYNGNTNKESCATYAVEEHVKCGCCALSPDHCVSPRVFNPHGHDLEPSSLQM</sequence>
<dbReference type="InterPro" id="IPR029034">
    <property type="entry name" value="Cystine-knot_cytokine"/>
</dbReference>
<evidence type="ECO:0000256" key="1">
    <source>
        <dbReference type="SAM" id="SignalP"/>
    </source>
</evidence>
<feature type="chain" id="PRO_5026766911" evidence="1">
    <location>
        <begin position="19"/>
        <end position="166"/>
    </location>
</feature>
<dbReference type="Gene3D" id="2.10.90.10">
    <property type="entry name" value="Cystine-knot cytokines"/>
    <property type="match status" value="1"/>
</dbReference>
<dbReference type="SUPFAM" id="SSF57501">
    <property type="entry name" value="Cystine-knot cytokines"/>
    <property type="match status" value="1"/>
</dbReference>
<dbReference type="OrthoDB" id="8878063at2759"/>
<evidence type="ECO:0000313" key="3">
    <source>
        <dbReference type="RefSeq" id="XP_028030127.1"/>
    </source>
</evidence>
<accession>A0A6J2JM85</accession>
<evidence type="ECO:0000313" key="2">
    <source>
        <dbReference type="Proteomes" id="UP000504629"/>
    </source>
</evidence>
<protein>
    <submittedName>
        <fullName evidence="3">Uncharacterized protein LOC114242971 isoform X2</fullName>
    </submittedName>
</protein>
<dbReference type="RefSeq" id="XP_028030127.1">
    <property type="nucleotide sequence ID" value="XM_028174326.1"/>
</dbReference>
<dbReference type="SMR" id="A0A6J2JM85"/>
<dbReference type="Proteomes" id="UP000504629">
    <property type="component" value="Unplaced"/>
</dbReference>
<dbReference type="GeneID" id="114242971"/>
<organism evidence="2 3">
    <name type="scientific">Bombyx mandarina</name>
    <name type="common">Wild silk moth</name>
    <name type="synonym">Wild silkworm</name>
    <dbReference type="NCBI Taxonomy" id="7092"/>
    <lineage>
        <taxon>Eukaryota</taxon>
        <taxon>Metazoa</taxon>
        <taxon>Ecdysozoa</taxon>
        <taxon>Arthropoda</taxon>
        <taxon>Hexapoda</taxon>
        <taxon>Insecta</taxon>
        <taxon>Pterygota</taxon>
        <taxon>Neoptera</taxon>
        <taxon>Endopterygota</taxon>
        <taxon>Lepidoptera</taxon>
        <taxon>Glossata</taxon>
        <taxon>Ditrysia</taxon>
        <taxon>Bombycoidea</taxon>
        <taxon>Bombycidae</taxon>
        <taxon>Bombycinae</taxon>
        <taxon>Bombyx</taxon>
    </lineage>
</organism>